<dbReference type="EMBL" id="FMAI01000036">
    <property type="protein sequence ID" value="SCB55188.1"/>
    <property type="molecule type" value="Genomic_DNA"/>
</dbReference>
<evidence type="ECO:0000313" key="2">
    <source>
        <dbReference type="EMBL" id="SCB55188.1"/>
    </source>
</evidence>
<reference evidence="3" key="1">
    <citation type="submission" date="2016-08" db="EMBL/GenBank/DDBJ databases">
        <authorList>
            <person name="Varghese N."/>
            <person name="Submissions Spin"/>
        </authorList>
    </citation>
    <scope>NUCLEOTIDE SEQUENCE [LARGE SCALE GENOMIC DNA]</scope>
    <source>
        <strain evidence="3">ERR11</strain>
    </source>
</reference>
<sequence>MENLGKFVMRAIRRAAPRRFLAVLAKLPLQINGLIGILSALQQGAAFIT</sequence>
<keyword evidence="1" id="KW-1133">Transmembrane helix</keyword>
<accession>A0A1C3XSF7</accession>
<proteinExistence type="predicted"/>
<feature type="transmembrane region" description="Helical" evidence="1">
    <location>
        <begin position="20"/>
        <end position="41"/>
    </location>
</feature>
<protein>
    <submittedName>
        <fullName evidence="2">Uncharacterized protein</fullName>
    </submittedName>
</protein>
<keyword evidence="1" id="KW-0812">Transmembrane</keyword>
<organism evidence="2 3">
    <name type="scientific">Bradyrhizobium shewense</name>
    <dbReference type="NCBI Taxonomy" id="1761772"/>
    <lineage>
        <taxon>Bacteria</taxon>
        <taxon>Pseudomonadati</taxon>
        <taxon>Pseudomonadota</taxon>
        <taxon>Alphaproteobacteria</taxon>
        <taxon>Hyphomicrobiales</taxon>
        <taxon>Nitrobacteraceae</taxon>
        <taxon>Bradyrhizobium</taxon>
    </lineage>
</organism>
<gene>
    <name evidence="2" type="ORF">GA0061098_103630</name>
</gene>
<name>A0A1C3XSF7_9BRAD</name>
<keyword evidence="1" id="KW-0472">Membrane</keyword>
<evidence type="ECO:0000313" key="3">
    <source>
        <dbReference type="Proteomes" id="UP000199184"/>
    </source>
</evidence>
<dbReference type="AlphaFoldDB" id="A0A1C3XSF7"/>
<evidence type="ECO:0000256" key="1">
    <source>
        <dbReference type="SAM" id="Phobius"/>
    </source>
</evidence>
<dbReference type="Proteomes" id="UP000199184">
    <property type="component" value="Unassembled WGS sequence"/>
</dbReference>
<keyword evidence="3" id="KW-1185">Reference proteome</keyword>